<dbReference type="AlphaFoldDB" id="A0A3M7P1U4"/>
<evidence type="ECO:0000313" key="2">
    <source>
        <dbReference type="Proteomes" id="UP000276133"/>
    </source>
</evidence>
<accession>A0A3M7P1U4</accession>
<gene>
    <name evidence="1" type="ORF">BpHYR1_028597</name>
</gene>
<feature type="non-terminal residue" evidence="1">
    <location>
        <position position="1"/>
    </location>
</feature>
<protein>
    <submittedName>
        <fullName evidence="1">Uncharacterized protein</fullName>
    </submittedName>
</protein>
<evidence type="ECO:0000313" key="1">
    <source>
        <dbReference type="EMBL" id="RMZ93085.1"/>
    </source>
</evidence>
<keyword evidence="2" id="KW-1185">Reference proteome</keyword>
<proteinExistence type="predicted"/>
<reference evidence="1 2" key="1">
    <citation type="journal article" date="2018" name="Sci. Rep.">
        <title>Genomic signatures of local adaptation to the degree of environmental predictability in rotifers.</title>
        <authorList>
            <person name="Franch-Gras L."/>
            <person name="Hahn C."/>
            <person name="Garcia-Roger E.M."/>
            <person name="Carmona M.J."/>
            <person name="Serra M."/>
            <person name="Gomez A."/>
        </authorList>
    </citation>
    <scope>NUCLEOTIDE SEQUENCE [LARGE SCALE GENOMIC DNA]</scope>
    <source>
        <strain evidence="1">HYR1</strain>
    </source>
</reference>
<dbReference type="EMBL" id="REGN01014085">
    <property type="protein sequence ID" value="RMZ93085.1"/>
    <property type="molecule type" value="Genomic_DNA"/>
</dbReference>
<organism evidence="1 2">
    <name type="scientific">Brachionus plicatilis</name>
    <name type="common">Marine rotifer</name>
    <name type="synonym">Brachionus muelleri</name>
    <dbReference type="NCBI Taxonomy" id="10195"/>
    <lineage>
        <taxon>Eukaryota</taxon>
        <taxon>Metazoa</taxon>
        <taxon>Spiralia</taxon>
        <taxon>Gnathifera</taxon>
        <taxon>Rotifera</taxon>
        <taxon>Eurotatoria</taxon>
        <taxon>Monogononta</taxon>
        <taxon>Pseudotrocha</taxon>
        <taxon>Ploima</taxon>
        <taxon>Brachionidae</taxon>
        <taxon>Brachionus</taxon>
    </lineage>
</organism>
<sequence>NNPLKVSIVSAHTSGKHILKANKLLLSTSDCLFASIDLDHSNVT</sequence>
<dbReference type="Proteomes" id="UP000276133">
    <property type="component" value="Unassembled WGS sequence"/>
</dbReference>
<comment type="caution">
    <text evidence="1">The sequence shown here is derived from an EMBL/GenBank/DDBJ whole genome shotgun (WGS) entry which is preliminary data.</text>
</comment>
<name>A0A3M7P1U4_BRAPC</name>